<evidence type="ECO:0000256" key="15">
    <source>
        <dbReference type="ARBA" id="ARBA00043176"/>
    </source>
</evidence>
<comment type="pathway">
    <text evidence="13">Cofactor biosynthesis; thiamine diphosphate biosynthesis; 4-amino-2-methyl-5-diphosphomethylpyrimidine from 5-amino-1-(5-phospho-D-ribosyl)imidazole: step 2/3.</text>
</comment>
<dbReference type="GO" id="GO:0005524">
    <property type="term" value="F:ATP binding"/>
    <property type="evidence" value="ECO:0007669"/>
    <property type="project" value="UniProtKB-KW"/>
</dbReference>
<comment type="similarity">
    <text evidence="4">Belongs to the ThiD family.</text>
</comment>
<evidence type="ECO:0000256" key="4">
    <source>
        <dbReference type="ARBA" id="ARBA00009879"/>
    </source>
</evidence>
<evidence type="ECO:0000256" key="9">
    <source>
        <dbReference type="ARBA" id="ARBA00022741"/>
    </source>
</evidence>
<dbReference type="AlphaFoldDB" id="A0A1M4U4I5"/>
<dbReference type="PANTHER" id="PTHR20858">
    <property type="entry name" value="PHOSPHOMETHYLPYRIMIDINE KINASE"/>
    <property type="match status" value="1"/>
</dbReference>
<evidence type="ECO:0000256" key="13">
    <source>
        <dbReference type="ARBA" id="ARBA00037917"/>
    </source>
</evidence>
<dbReference type="GO" id="GO:0009228">
    <property type="term" value="P:thiamine biosynthetic process"/>
    <property type="evidence" value="ECO:0007669"/>
    <property type="project" value="UniProtKB-KW"/>
</dbReference>
<accession>A0A1M4U4I5</accession>
<comment type="catalytic activity">
    <reaction evidence="1">
        <text>4-amino-5-hydroxymethyl-2-methylpyrimidine + ATP = 4-amino-2-methyl-5-(phosphooxymethyl)pyrimidine + ADP + H(+)</text>
        <dbReference type="Rhea" id="RHEA:23096"/>
        <dbReference type="ChEBI" id="CHEBI:15378"/>
        <dbReference type="ChEBI" id="CHEBI:16892"/>
        <dbReference type="ChEBI" id="CHEBI:30616"/>
        <dbReference type="ChEBI" id="CHEBI:58354"/>
        <dbReference type="ChEBI" id="CHEBI:456216"/>
        <dbReference type="EC" id="2.7.1.49"/>
    </reaction>
</comment>
<evidence type="ECO:0000256" key="14">
    <source>
        <dbReference type="ARBA" id="ARBA00042102"/>
    </source>
</evidence>
<evidence type="ECO:0000313" key="17">
    <source>
        <dbReference type="EMBL" id="SHE51563.1"/>
    </source>
</evidence>
<organism evidence="17 18">
    <name type="scientific">Thermoanaerobacter uzonensis DSM 18761</name>
    <dbReference type="NCBI Taxonomy" id="1123369"/>
    <lineage>
        <taxon>Bacteria</taxon>
        <taxon>Bacillati</taxon>
        <taxon>Bacillota</taxon>
        <taxon>Clostridia</taxon>
        <taxon>Thermoanaerobacterales</taxon>
        <taxon>Thermoanaerobacteraceae</taxon>
        <taxon>Thermoanaerobacter</taxon>
    </lineage>
</organism>
<gene>
    <name evidence="17" type="ORF">SAMN02745195_00609</name>
</gene>
<evidence type="ECO:0000256" key="1">
    <source>
        <dbReference type="ARBA" id="ARBA00000151"/>
    </source>
</evidence>
<dbReference type="EMBL" id="FQUR01000007">
    <property type="protein sequence ID" value="SHE51563.1"/>
    <property type="molecule type" value="Genomic_DNA"/>
</dbReference>
<evidence type="ECO:0000256" key="8">
    <source>
        <dbReference type="ARBA" id="ARBA00022679"/>
    </source>
</evidence>
<dbReference type="SUPFAM" id="SSF53613">
    <property type="entry name" value="Ribokinase-like"/>
    <property type="match status" value="1"/>
</dbReference>
<keyword evidence="8" id="KW-0808">Transferase</keyword>
<reference evidence="18" key="1">
    <citation type="submission" date="2016-11" db="EMBL/GenBank/DDBJ databases">
        <authorList>
            <person name="Varghese N."/>
            <person name="Submissions S."/>
        </authorList>
    </citation>
    <scope>NUCLEOTIDE SEQUENCE [LARGE SCALE GENOMIC DNA]</scope>
    <source>
        <strain evidence="18">DSM 18761</strain>
    </source>
</reference>
<dbReference type="EC" id="2.7.4.7" evidence="6"/>
<keyword evidence="9" id="KW-0547">Nucleotide-binding</keyword>
<dbReference type="Pfam" id="PF08543">
    <property type="entry name" value="Phos_pyr_kin"/>
    <property type="match status" value="1"/>
</dbReference>
<proteinExistence type="inferred from homology"/>
<dbReference type="InterPro" id="IPR029056">
    <property type="entry name" value="Ribokinase-like"/>
</dbReference>
<evidence type="ECO:0000256" key="3">
    <source>
        <dbReference type="ARBA" id="ARBA00004769"/>
    </source>
</evidence>
<dbReference type="GO" id="GO:0008902">
    <property type="term" value="F:hydroxymethylpyrimidine kinase activity"/>
    <property type="evidence" value="ECO:0007669"/>
    <property type="project" value="UniProtKB-EC"/>
</dbReference>
<comment type="pathway">
    <text evidence="3">Cofactor biosynthesis; thiamine diphosphate biosynthesis; 4-amino-2-methyl-5-diphosphomethylpyrimidine from 5-amino-1-(5-phospho-D-ribosyl)imidazole: step 3/3.</text>
</comment>
<dbReference type="FunFam" id="3.40.1190.20:FF:000003">
    <property type="entry name" value="Phosphomethylpyrimidine kinase ThiD"/>
    <property type="match status" value="1"/>
</dbReference>
<evidence type="ECO:0000256" key="2">
    <source>
        <dbReference type="ARBA" id="ARBA00000565"/>
    </source>
</evidence>
<keyword evidence="10 17" id="KW-0418">Kinase</keyword>
<dbReference type="Gene3D" id="3.40.1190.20">
    <property type="match status" value="1"/>
</dbReference>
<evidence type="ECO:0000256" key="5">
    <source>
        <dbReference type="ARBA" id="ARBA00012135"/>
    </source>
</evidence>
<dbReference type="GO" id="GO:0005829">
    <property type="term" value="C:cytosol"/>
    <property type="evidence" value="ECO:0007669"/>
    <property type="project" value="TreeGrafter"/>
</dbReference>
<protein>
    <recommendedName>
        <fullName evidence="7">Hydroxymethylpyrimidine/phosphomethylpyrimidine kinase</fullName>
        <ecNumber evidence="5">2.7.1.49</ecNumber>
        <ecNumber evidence="6">2.7.4.7</ecNumber>
    </recommendedName>
    <alternativeName>
        <fullName evidence="14">Hydroxymethylpyrimidine kinase</fullName>
    </alternativeName>
    <alternativeName>
        <fullName evidence="15">Hydroxymethylpyrimidine phosphate kinase</fullName>
    </alternativeName>
</protein>
<dbReference type="EC" id="2.7.1.49" evidence="5"/>
<keyword evidence="12" id="KW-0784">Thiamine biosynthesis</keyword>
<dbReference type="PANTHER" id="PTHR20858:SF17">
    <property type="entry name" value="HYDROXYMETHYLPYRIMIDINE_PHOSPHOMETHYLPYRIMIDINE KINASE THI20-RELATED"/>
    <property type="match status" value="1"/>
</dbReference>
<keyword evidence="18" id="KW-1185">Reference proteome</keyword>
<dbReference type="CDD" id="cd01169">
    <property type="entry name" value="HMPP_kinase"/>
    <property type="match status" value="1"/>
</dbReference>
<evidence type="ECO:0000256" key="12">
    <source>
        <dbReference type="ARBA" id="ARBA00022977"/>
    </source>
</evidence>
<dbReference type="Proteomes" id="UP000184127">
    <property type="component" value="Unassembled WGS sequence"/>
</dbReference>
<feature type="domain" description="Pyridoxamine kinase/Phosphomethylpyrimidine kinase" evidence="16">
    <location>
        <begin position="57"/>
        <end position="300"/>
    </location>
</feature>
<evidence type="ECO:0000256" key="6">
    <source>
        <dbReference type="ARBA" id="ARBA00012963"/>
    </source>
</evidence>
<evidence type="ECO:0000313" key="18">
    <source>
        <dbReference type="Proteomes" id="UP000184127"/>
    </source>
</evidence>
<evidence type="ECO:0000256" key="11">
    <source>
        <dbReference type="ARBA" id="ARBA00022840"/>
    </source>
</evidence>
<name>A0A1M4U4I5_9THEO</name>
<dbReference type="InterPro" id="IPR013749">
    <property type="entry name" value="PM/HMP-P_kinase-1"/>
</dbReference>
<evidence type="ECO:0000259" key="16">
    <source>
        <dbReference type="Pfam" id="PF08543"/>
    </source>
</evidence>
<evidence type="ECO:0000256" key="7">
    <source>
        <dbReference type="ARBA" id="ARBA00019161"/>
    </source>
</evidence>
<sequence>MAERGFVPDPLNLNRVMPAQGSTFYEVCKKCSPEQVSIIYYFGGGHMKLVLTIAGSDSGGGAGIQADLKTFSAHGVYGMSVITSITAQNTMGVLGIEDVSPDMVYLQMKAIFEDLYPDAVKIGMVSNEDIIKMIAKGLKDYNVKNVVLDPVMISKSGSYLLKPEAVEALKKELISLSLVVTPNLMEAGELIGKEIKNISDMKEAAKKILDFGAKAVIVKGGHLTGDALDVFYDGKEFYEITSERIDTKNTHGTGCTFSSAIAANIALGYDLVESIKRAKAYITGAIKHSLAIGHGVGPTNHFWNIKIREV</sequence>
<evidence type="ECO:0000256" key="10">
    <source>
        <dbReference type="ARBA" id="ARBA00022777"/>
    </source>
</evidence>
<dbReference type="GO" id="GO:0008972">
    <property type="term" value="F:phosphomethylpyrimidine kinase activity"/>
    <property type="evidence" value="ECO:0007669"/>
    <property type="project" value="UniProtKB-EC"/>
</dbReference>
<comment type="catalytic activity">
    <reaction evidence="2">
        <text>4-amino-2-methyl-5-(phosphooxymethyl)pyrimidine + ATP = 4-amino-2-methyl-5-(diphosphooxymethyl)pyrimidine + ADP</text>
        <dbReference type="Rhea" id="RHEA:19893"/>
        <dbReference type="ChEBI" id="CHEBI:30616"/>
        <dbReference type="ChEBI" id="CHEBI:57841"/>
        <dbReference type="ChEBI" id="CHEBI:58354"/>
        <dbReference type="ChEBI" id="CHEBI:456216"/>
        <dbReference type="EC" id="2.7.4.7"/>
    </reaction>
</comment>
<keyword evidence="11" id="KW-0067">ATP-binding</keyword>
<dbReference type="NCBIfam" id="TIGR00097">
    <property type="entry name" value="HMP-P_kinase"/>
    <property type="match status" value="1"/>
</dbReference>
<dbReference type="InterPro" id="IPR004399">
    <property type="entry name" value="HMP/HMP-P_kinase_dom"/>
</dbReference>